<dbReference type="Gene3D" id="1.50.10.20">
    <property type="match status" value="1"/>
</dbReference>
<keyword evidence="5" id="KW-1185">Reference proteome</keyword>
<dbReference type="InterPro" id="IPR032696">
    <property type="entry name" value="SQ_cyclase_C"/>
</dbReference>
<feature type="chain" id="PRO_5043497322" evidence="2">
    <location>
        <begin position="19"/>
        <end position="157"/>
    </location>
</feature>
<dbReference type="Proteomes" id="UP000237347">
    <property type="component" value="Unassembled WGS sequence"/>
</dbReference>
<dbReference type="PANTHER" id="PTHR11764">
    <property type="entry name" value="TERPENE CYCLASE/MUTASE FAMILY MEMBER"/>
    <property type="match status" value="1"/>
</dbReference>
<gene>
    <name evidence="4" type="primary">OSCBPW_2</name>
    <name evidence="4" type="ORF">CFP56_033799</name>
</gene>
<evidence type="ECO:0000313" key="5">
    <source>
        <dbReference type="Proteomes" id="UP000237347"/>
    </source>
</evidence>
<dbReference type="GO" id="GO:0016104">
    <property type="term" value="P:triterpenoid biosynthetic process"/>
    <property type="evidence" value="ECO:0007669"/>
    <property type="project" value="InterPro"/>
</dbReference>
<dbReference type="Pfam" id="PF13243">
    <property type="entry name" value="SQHop_cyclase_C"/>
    <property type="match status" value="1"/>
</dbReference>
<keyword evidence="1" id="KW-0677">Repeat</keyword>
<accession>A0AAW0LSA2</accession>
<comment type="caution">
    <text evidence="4">The sequence shown here is derived from an EMBL/GenBank/DDBJ whole genome shotgun (WGS) entry which is preliminary data.</text>
</comment>
<evidence type="ECO:0000259" key="3">
    <source>
        <dbReference type="Pfam" id="PF13243"/>
    </source>
</evidence>
<feature type="non-terminal residue" evidence="4">
    <location>
        <position position="1"/>
    </location>
</feature>
<dbReference type="GO" id="GO:0031559">
    <property type="term" value="F:oxidosqualene cyclase activity"/>
    <property type="evidence" value="ECO:0007669"/>
    <property type="project" value="UniProtKB-ARBA"/>
</dbReference>
<dbReference type="PANTHER" id="PTHR11764:SF19">
    <property type="entry name" value="TERPENE CYCLASE_MUTASE FAMILY MEMBER"/>
    <property type="match status" value="1"/>
</dbReference>
<feature type="domain" description="Squalene cyclase C-terminal" evidence="3">
    <location>
        <begin position="1"/>
        <end position="151"/>
    </location>
</feature>
<dbReference type="SUPFAM" id="SSF48239">
    <property type="entry name" value="Terpenoid cyclases/Protein prenyltransferases"/>
    <property type="match status" value="1"/>
</dbReference>
<dbReference type="InterPro" id="IPR018333">
    <property type="entry name" value="Squalene_cyclase"/>
</dbReference>
<evidence type="ECO:0000256" key="2">
    <source>
        <dbReference type="SAM" id="SignalP"/>
    </source>
</evidence>
<dbReference type="AlphaFoldDB" id="A0AAW0LSA2"/>
<feature type="signal peptide" evidence="2">
    <location>
        <begin position="1"/>
        <end position="18"/>
    </location>
</feature>
<protein>
    <submittedName>
        <fullName evidence="4">Lupeol synthase</fullName>
    </submittedName>
</protein>
<name>A0AAW0LSA2_QUESU</name>
<dbReference type="InterPro" id="IPR008930">
    <property type="entry name" value="Terpenoid_cyclase/PrenylTrfase"/>
</dbReference>
<reference evidence="4 5" key="1">
    <citation type="journal article" date="2018" name="Sci. Data">
        <title>The draft genome sequence of cork oak.</title>
        <authorList>
            <person name="Ramos A.M."/>
            <person name="Usie A."/>
            <person name="Barbosa P."/>
            <person name="Barros P.M."/>
            <person name="Capote T."/>
            <person name="Chaves I."/>
            <person name="Simoes F."/>
            <person name="Abreu I."/>
            <person name="Carrasquinho I."/>
            <person name="Faro C."/>
            <person name="Guimaraes J.B."/>
            <person name="Mendonca D."/>
            <person name="Nobrega F."/>
            <person name="Rodrigues L."/>
            <person name="Saibo N.J.M."/>
            <person name="Varela M.C."/>
            <person name="Egas C."/>
            <person name="Matos J."/>
            <person name="Miguel C.M."/>
            <person name="Oliveira M.M."/>
            <person name="Ricardo C.P."/>
            <person name="Goncalves S."/>
        </authorList>
    </citation>
    <scope>NUCLEOTIDE SEQUENCE [LARGE SCALE GENOMIC DNA]</scope>
    <source>
        <strain evidence="5">cv. HL8</strain>
    </source>
</reference>
<evidence type="ECO:0000256" key="1">
    <source>
        <dbReference type="ARBA" id="ARBA00022737"/>
    </source>
</evidence>
<sequence>YGCWGICFTYGTWFAVEGLVTCGKNYNNCPSIRKACDFLLSKQLPDGGWGESYLSSQNKIKISFTLVYTNIENNRSNLVQTAWALLALMKAGQAERDATPLLRGIMLLINAQNEIGGFPQQEITGVFMRNCVLNYSLYKDIFPIWALGEYHKHIQFA</sequence>
<keyword evidence="2" id="KW-0732">Signal</keyword>
<proteinExistence type="predicted"/>
<dbReference type="EMBL" id="PKMF04000059">
    <property type="protein sequence ID" value="KAK7854062.1"/>
    <property type="molecule type" value="Genomic_DNA"/>
</dbReference>
<organism evidence="4 5">
    <name type="scientific">Quercus suber</name>
    <name type="common">Cork oak</name>
    <dbReference type="NCBI Taxonomy" id="58331"/>
    <lineage>
        <taxon>Eukaryota</taxon>
        <taxon>Viridiplantae</taxon>
        <taxon>Streptophyta</taxon>
        <taxon>Embryophyta</taxon>
        <taxon>Tracheophyta</taxon>
        <taxon>Spermatophyta</taxon>
        <taxon>Magnoliopsida</taxon>
        <taxon>eudicotyledons</taxon>
        <taxon>Gunneridae</taxon>
        <taxon>Pentapetalae</taxon>
        <taxon>rosids</taxon>
        <taxon>fabids</taxon>
        <taxon>Fagales</taxon>
        <taxon>Fagaceae</taxon>
        <taxon>Quercus</taxon>
    </lineage>
</organism>
<dbReference type="GO" id="GO:0005811">
    <property type="term" value="C:lipid droplet"/>
    <property type="evidence" value="ECO:0007669"/>
    <property type="project" value="InterPro"/>
</dbReference>
<evidence type="ECO:0000313" key="4">
    <source>
        <dbReference type="EMBL" id="KAK7854062.1"/>
    </source>
</evidence>